<accession>A0ABW8TSP0</accession>
<name>A0ABW8TSP0_9CLOT</name>
<organism evidence="3 4">
    <name type="scientific">Candidatus Clostridium radicumherbarum</name>
    <dbReference type="NCBI Taxonomy" id="3381662"/>
    <lineage>
        <taxon>Bacteria</taxon>
        <taxon>Bacillati</taxon>
        <taxon>Bacillota</taxon>
        <taxon>Clostridia</taxon>
        <taxon>Eubacteriales</taxon>
        <taxon>Clostridiaceae</taxon>
        <taxon>Clostridium</taxon>
    </lineage>
</organism>
<dbReference type="InterPro" id="IPR033199">
    <property type="entry name" value="DDAH-like"/>
</dbReference>
<dbReference type="PANTHER" id="PTHR12737:SF9">
    <property type="entry name" value="DIMETHYLARGININASE"/>
    <property type="match status" value="1"/>
</dbReference>
<evidence type="ECO:0000313" key="4">
    <source>
        <dbReference type="Proteomes" id="UP001623661"/>
    </source>
</evidence>
<sequence length="256" mass="28317">MFKNVIVKRPSKSMVEGITSAPELGKPDYELALKQHDAYIEALKNCGVIVTVLEADEAFPDSCFVEDVAVLSHKCAIITNPGAKSRNEETKGIIAIIKKFYPEGKIEYIKNPGTLEGGDIMMVGDHFYIGLSARTNKEGAEQFIKALNKHGLTGSIVPLEKVLHLKTGVNYIENNNMLVSGEFIDKEEFKEFNKIIIPEEEVYAANCIWVNDIVIVPEGYPAVKEAVEAAGYKIILVDTSEYRKLDGGLSCLSLRF</sequence>
<keyword evidence="2" id="KW-0378">Hydrolase</keyword>
<comment type="similarity">
    <text evidence="1">Belongs to the DDAH family.</text>
</comment>
<evidence type="ECO:0000313" key="3">
    <source>
        <dbReference type="EMBL" id="MFL0268717.1"/>
    </source>
</evidence>
<proteinExistence type="inferred from homology"/>
<dbReference type="PANTHER" id="PTHR12737">
    <property type="entry name" value="DIMETHYLARGININE DIMETHYLAMINOHYDROLASE"/>
    <property type="match status" value="1"/>
</dbReference>
<comment type="caution">
    <text evidence="3">The sequence shown here is derived from an EMBL/GenBank/DDBJ whole genome shotgun (WGS) entry which is preliminary data.</text>
</comment>
<dbReference type="Proteomes" id="UP001623661">
    <property type="component" value="Unassembled WGS sequence"/>
</dbReference>
<reference evidence="3 4" key="1">
    <citation type="submission" date="2024-11" db="EMBL/GenBank/DDBJ databases">
        <authorList>
            <person name="Heng Y.C."/>
            <person name="Lim A.C.H."/>
            <person name="Lee J.K.Y."/>
            <person name="Kittelmann S."/>
        </authorList>
    </citation>
    <scope>NUCLEOTIDE SEQUENCE [LARGE SCALE GENOMIC DNA]</scope>
    <source>
        <strain evidence="3 4">WILCCON 0202</strain>
    </source>
</reference>
<gene>
    <name evidence="3" type="ORF">ACJDUH_11505</name>
</gene>
<evidence type="ECO:0000256" key="2">
    <source>
        <dbReference type="ARBA" id="ARBA00022801"/>
    </source>
</evidence>
<protein>
    <submittedName>
        <fullName evidence="3">Dimethylarginine dimethylaminohydrolase family protein</fullName>
    </submittedName>
</protein>
<dbReference type="RefSeq" id="WP_406765342.1">
    <property type="nucleotide sequence ID" value="NZ_JBJHZY010000002.1"/>
</dbReference>
<dbReference type="EMBL" id="JBJHZY010000002">
    <property type="protein sequence ID" value="MFL0268717.1"/>
    <property type="molecule type" value="Genomic_DNA"/>
</dbReference>
<keyword evidence="4" id="KW-1185">Reference proteome</keyword>
<dbReference type="SUPFAM" id="SSF55909">
    <property type="entry name" value="Pentein"/>
    <property type="match status" value="1"/>
</dbReference>
<dbReference type="Gene3D" id="3.75.10.10">
    <property type="entry name" value="L-arginine/glycine Amidinotransferase, Chain A"/>
    <property type="match status" value="1"/>
</dbReference>
<evidence type="ECO:0000256" key="1">
    <source>
        <dbReference type="ARBA" id="ARBA00008532"/>
    </source>
</evidence>
<dbReference type="Pfam" id="PF19420">
    <property type="entry name" value="DDAH_eukar"/>
    <property type="match status" value="1"/>
</dbReference>